<dbReference type="Pfam" id="PF00583">
    <property type="entry name" value="Acetyltransf_1"/>
    <property type="match status" value="1"/>
</dbReference>
<dbReference type="PROSITE" id="PS51186">
    <property type="entry name" value="GNAT"/>
    <property type="match status" value="1"/>
</dbReference>
<accession>A0A081RPQ7</accession>
<protein>
    <submittedName>
        <fullName evidence="2">Phospholipiddiacylglycerol acyltransferase protein</fullName>
        <ecNumber evidence="2">2.3.1.158</ecNumber>
    </submittedName>
</protein>
<dbReference type="EMBL" id="JOKN01000003">
    <property type="protein sequence ID" value="KEQ57180.1"/>
    <property type="molecule type" value="Genomic_DNA"/>
</dbReference>
<evidence type="ECO:0000259" key="1">
    <source>
        <dbReference type="PROSITE" id="PS51186"/>
    </source>
</evidence>
<dbReference type="InterPro" id="IPR000182">
    <property type="entry name" value="GNAT_dom"/>
</dbReference>
<dbReference type="PANTHER" id="PTHR43072">
    <property type="entry name" value="N-ACETYLTRANSFERASE"/>
    <property type="match status" value="1"/>
</dbReference>
<dbReference type="SUPFAM" id="SSF55729">
    <property type="entry name" value="Acyl-CoA N-acyltransferases (Nat)"/>
    <property type="match status" value="1"/>
</dbReference>
<dbReference type="Gene3D" id="3.40.630.30">
    <property type="match status" value="1"/>
</dbReference>
<dbReference type="PANTHER" id="PTHR43072:SF52">
    <property type="entry name" value="GCN5-RELATED N-ACETYLTRANSFERASE"/>
    <property type="match status" value="1"/>
</dbReference>
<sequence>MIRNAKLSDKHQVLKFCQNTFSWGDYVEHVWDFWLTEDFLFVYEKESPIGICHAFFSKNQVWIEGIRVDPNFRKQKIASDLVNHVESIGKKDNVPFSFMLIDTENHISLSMAESLEYEIFQTWNFYSLEPEKNSNFNIFFANSLDEQICTHYVKSWRWLPLDSTIISEFSKQNKIIQSKIDDKTSTVILSDSEHFEKTLIVTLFSGSEKTTLQILLFLKNYAMENNYNRIQILTKEKLSNLELLEHKLSFHLLRKKLD</sequence>
<dbReference type="PATRIC" id="fig|1502293.3.peg.309"/>
<dbReference type="EC" id="2.3.1.158" evidence="2"/>
<organism evidence="2 3">
    <name type="scientific">Marine Group I thaumarchaeote SCGC AAA799-N04</name>
    <dbReference type="NCBI Taxonomy" id="1502293"/>
    <lineage>
        <taxon>Archaea</taxon>
        <taxon>Nitrososphaerota</taxon>
        <taxon>Marine Group I</taxon>
    </lineage>
</organism>
<keyword evidence="3" id="KW-1185">Reference proteome</keyword>
<dbReference type="CDD" id="cd04301">
    <property type="entry name" value="NAT_SF"/>
    <property type="match status" value="1"/>
</dbReference>
<evidence type="ECO:0000313" key="3">
    <source>
        <dbReference type="Proteomes" id="UP000028059"/>
    </source>
</evidence>
<dbReference type="Proteomes" id="UP000028059">
    <property type="component" value="Unassembled WGS sequence"/>
</dbReference>
<dbReference type="AlphaFoldDB" id="A0A081RPQ7"/>
<feature type="domain" description="N-acetyltransferase" evidence="1">
    <location>
        <begin position="1"/>
        <end position="135"/>
    </location>
</feature>
<evidence type="ECO:0000313" key="2">
    <source>
        <dbReference type="EMBL" id="KEQ57180.1"/>
    </source>
</evidence>
<proteinExistence type="predicted"/>
<reference evidence="2 3" key="1">
    <citation type="submission" date="2014-06" db="EMBL/GenBank/DDBJ databases">
        <authorList>
            <person name="Ngugi D.K."/>
            <person name="Blom J."/>
            <person name="Alam I."/>
            <person name="Rashid M."/>
            <person name="Ba Alawi W."/>
            <person name="Zhang G."/>
            <person name="Hikmawan T."/>
            <person name="Guan Y."/>
            <person name="Antunes A."/>
            <person name="Siam R."/>
            <person name="ElDorry H."/>
            <person name="Bajic V."/>
            <person name="Stingl U."/>
        </authorList>
    </citation>
    <scope>NUCLEOTIDE SEQUENCE [LARGE SCALE GENOMIC DNA]</scope>
    <source>
        <strain evidence="2">SCGC AAA799-N04</strain>
    </source>
</reference>
<keyword evidence="2" id="KW-0808">Transferase</keyword>
<dbReference type="GO" id="GO:0046027">
    <property type="term" value="F:phospholipid:diacylglycerol acyltransferase activity"/>
    <property type="evidence" value="ECO:0007669"/>
    <property type="project" value="UniProtKB-EC"/>
</dbReference>
<dbReference type="InterPro" id="IPR016181">
    <property type="entry name" value="Acyl_CoA_acyltransferase"/>
</dbReference>
<comment type="caution">
    <text evidence="2">The sequence shown here is derived from an EMBL/GenBank/DDBJ whole genome shotgun (WGS) entry which is preliminary data.</text>
</comment>
<name>A0A081RPQ7_9ARCH</name>
<keyword evidence="2" id="KW-0012">Acyltransferase</keyword>
<gene>
    <name evidence="2" type="ORF">AAA799N04_00328</name>
</gene>